<name>A0A418CEU3_APHAT</name>
<sequence length="469" mass="52353">MDVAVRAVLNKTHSVLTAAEAHGIPQRTLRTPGTKAITGDNRPTTMGRPPVLPKEFEDDLATWIVAMEHEGVPVGCRQIVDKTTEILQVVHDTPRDTKLTRGWYKIFLERNQALKVAKARTLSKPRNGVDNDTVVEFFHKLVHSMSLVDMDPSRVFNMDETSFSPSKTSRKVVVQRTTKNVYVQEVTASPHVTIVACVAANGTKIPPLFVLLGDTVSTLECDSLSIPGAAITTSEKGWTNSFICRKWMSMLNSSIPISTPRPILLILDGCSSHYSEHIYDAATSFDILLQFLPANSTHLFQPLDVTVFRPFKHALRQEIWDLFWTDVDSTIKKLHAIKIACNVWANDTSSSAIMAGFVCTGLCPPSLDNMMYRLSLYKPAEVAKKDVEESWLQRTTIVRNQVLLLPPEKKRKRAPRKRLTVSGKLITSDYHGLLQAQALEKPKRKTKATQDDVAVQVLNSDDIVEVCVI</sequence>
<evidence type="ECO:0000259" key="3">
    <source>
        <dbReference type="PROSITE" id="PS51253"/>
    </source>
</evidence>
<dbReference type="Gene3D" id="3.30.420.10">
    <property type="entry name" value="Ribonuclease H-like superfamily/Ribonuclease H"/>
    <property type="match status" value="1"/>
</dbReference>
<keyword evidence="1" id="KW-0238">DNA-binding</keyword>
<comment type="caution">
    <text evidence="4">The sequence shown here is derived from an EMBL/GenBank/DDBJ whole genome shotgun (WGS) entry which is preliminary data.</text>
</comment>
<dbReference type="PANTHER" id="PTHR19303">
    <property type="entry name" value="TRANSPOSON"/>
    <property type="match status" value="1"/>
</dbReference>
<feature type="domain" description="HTH CENPB-type" evidence="3">
    <location>
        <begin position="44"/>
        <end position="117"/>
    </location>
</feature>
<evidence type="ECO:0000256" key="2">
    <source>
        <dbReference type="SAM" id="MobiDB-lite"/>
    </source>
</evidence>
<dbReference type="PROSITE" id="PS51253">
    <property type="entry name" value="HTH_CENPB"/>
    <property type="match status" value="1"/>
</dbReference>
<dbReference type="InterPro" id="IPR036397">
    <property type="entry name" value="RNaseH_sf"/>
</dbReference>
<protein>
    <recommendedName>
        <fullName evidence="3">HTH CENPB-type domain-containing protein</fullName>
    </recommendedName>
</protein>
<dbReference type="InterPro" id="IPR050863">
    <property type="entry name" value="CenT-Element_Derived"/>
</dbReference>
<dbReference type="Pfam" id="PF03184">
    <property type="entry name" value="DDE_1"/>
    <property type="match status" value="1"/>
</dbReference>
<dbReference type="EMBL" id="QUTB01001338">
    <property type="protein sequence ID" value="RHY76021.1"/>
    <property type="molecule type" value="Genomic_DNA"/>
</dbReference>
<accession>A0A418CEU3</accession>
<dbReference type="VEuPathDB" id="FungiDB:H257_08556"/>
<dbReference type="GO" id="GO:0005634">
    <property type="term" value="C:nucleus"/>
    <property type="evidence" value="ECO:0007669"/>
    <property type="project" value="TreeGrafter"/>
</dbReference>
<dbReference type="PANTHER" id="PTHR19303:SF57">
    <property type="entry name" value="HTH CENPB-TYPE DOMAIN-CONTAINING PROTEIN"/>
    <property type="match status" value="1"/>
</dbReference>
<gene>
    <name evidence="4" type="ORF">DYB34_014252</name>
</gene>
<dbReference type="InterPro" id="IPR006600">
    <property type="entry name" value="HTH_CenpB_DNA-bd_dom"/>
</dbReference>
<organism evidence="4 5">
    <name type="scientific">Aphanomyces astaci</name>
    <name type="common">Crayfish plague agent</name>
    <dbReference type="NCBI Taxonomy" id="112090"/>
    <lineage>
        <taxon>Eukaryota</taxon>
        <taxon>Sar</taxon>
        <taxon>Stramenopiles</taxon>
        <taxon>Oomycota</taxon>
        <taxon>Saprolegniomycetes</taxon>
        <taxon>Saprolegniales</taxon>
        <taxon>Verrucalvaceae</taxon>
        <taxon>Aphanomyces</taxon>
    </lineage>
</organism>
<evidence type="ECO:0000313" key="5">
    <source>
        <dbReference type="Proteomes" id="UP000283543"/>
    </source>
</evidence>
<evidence type="ECO:0000313" key="4">
    <source>
        <dbReference type="EMBL" id="RHY76021.1"/>
    </source>
</evidence>
<dbReference type="Proteomes" id="UP000283543">
    <property type="component" value="Unassembled WGS sequence"/>
</dbReference>
<feature type="region of interest" description="Disordered" evidence="2">
    <location>
        <begin position="29"/>
        <end position="50"/>
    </location>
</feature>
<dbReference type="GO" id="GO:0003677">
    <property type="term" value="F:DNA binding"/>
    <property type="evidence" value="ECO:0007669"/>
    <property type="project" value="UniProtKB-KW"/>
</dbReference>
<proteinExistence type="predicted"/>
<evidence type="ECO:0000256" key="1">
    <source>
        <dbReference type="ARBA" id="ARBA00023125"/>
    </source>
</evidence>
<dbReference type="AlphaFoldDB" id="A0A418CEU3"/>
<reference evidence="4 5" key="1">
    <citation type="submission" date="2018-08" db="EMBL/GenBank/DDBJ databases">
        <title>Aphanomyces genome sequencing and annotation.</title>
        <authorList>
            <person name="Minardi D."/>
            <person name="Oidtmann B."/>
            <person name="Van Der Giezen M."/>
            <person name="Studholme D.J."/>
        </authorList>
    </citation>
    <scope>NUCLEOTIDE SEQUENCE [LARGE SCALE GENOMIC DNA]</scope>
    <source>
        <strain evidence="4 5">Si</strain>
    </source>
</reference>
<dbReference type="InterPro" id="IPR004875">
    <property type="entry name" value="DDE_SF_endonuclease_dom"/>
</dbReference>